<dbReference type="Gene3D" id="3.20.20.10">
    <property type="entry name" value="Alanine racemase"/>
    <property type="match status" value="1"/>
</dbReference>
<evidence type="ECO:0000256" key="3">
    <source>
        <dbReference type="ARBA" id="ARBA00023235"/>
    </source>
</evidence>
<dbReference type="NCBIfam" id="TIGR00492">
    <property type="entry name" value="alr"/>
    <property type="match status" value="1"/>
</dbReference>
<reference evidence="7" key="1">
    <citation type="journal article" date="2019" name="Int. J. Syst. Evol. Microbiol.">
        <title>The Global Catalogue of Microorganisms (GCM) 10K type strain sequencing project: providing services to taxonomists for standard genome sequencing and annotation.</title>
        <authorList>
            <consortium name="The Broad Institute Genomics Platform"/>
            <consortium name="The Broad Institute Genome Sequencing Center for Infectious Disease"/>
            <person name="Wu L."/>
            <person name="Ma J."/>
        </authorList>
    </citation>
    <scope>NUCLEOTIDE SEQUENCE [LARGE SCALE GENOMIC DNA]</scope>
    <source>
        <strain evidence="7">CGMCC 4.7426</strain>
    </source>
</reference>
<dbReference type="PRINTS" id="PR00992">
    <property type="entry name" value="ALARACEMASE"/>
</dbReference>
<feature type="active site" description="Proton acceptor; specific for L-alanine" evidence="4">
    <location>
        <position position="266"/>
    </location>
</feature>
<accession>A0ABV9DLU7</accession>
<comment type="pathway">
    <text evidence="4">Amino-acid biosynthesis; D-alanine biosynthesis; D-alanine from L-alanine: step 1/1.</text>
</comment>
<dbReference type="Gene3D" id="2.40.37.10">
    <property type="entry name" value="Lyase, Ornithine Decarboxylase, Chain A, domain 1"/>
    <property type="match status" value="1"/>
</dbReference>
<keyword evidence="7" id="KW-1185">Reference proteome</keyword>
<dbReference type="PANTHER" id="PTHR30511">
    <property type="entry name" value="ALANINE RACEMASE"/>
    <property type="match status" value="1"/>
</dbReference>
<feature type="active site" description="Proton acceptor; specific for D-alanine" evidence="4">
    <location>
        <position position="40"/>
    </location>
</feature>
<feature type="binding site" evidence="4">
    <location>
        <position position="314"/>
    </location>
    <ligand>
        <name>substrate</name>
    </ligand>
</feature>
<proteinExistence type="inferred from homology"/>
<gene>
    <name evidence="6" type="primary">alr</name>
    <name evidence="6" type="ORF">ACFO3D_14045</name>
</gene>
<sequence length="396" mass="43840">MHHGSYRDTWTEISLDAIRENVLAFKDHIGSHTNLMAVIKADAYGHGVVEVAEEVIAAGADYLAVALLDEAIQLREAGIESPLLVLGYTPPEAVEAAIKYNITLTVFTDDVAGKIKAIAESTKMTTRVHLKIDSGMNRIGINNREDALQLVELLKSDYVFIEGIFTHFADADNPDSAYTEKQFKKFNEITGYVEQHVSIPIKHCCNTAATIAFPKMHLDMVRVGIGLYGLYPAEHLKEIISLKKVMSLKTKPVFIKKLEANEAISYGLTYKSEKESIIATLPIGYADGLSRSLSNRGHVTIHGKHAPIVGRICMDQSMIDITGVDNVDVNDTITVFGEPAEGFIAMEEVADLMNTIHYETACLIGKRVPRVYIKEGKIWKKKGLLSKEYKSPVYIN</sequence>
<keyword evidence="3 4" id="KW-0413">Isomerase</keyword>
<keyword evidence="2 4" id="KW-0663">Pyridoxal phosphate</keyword>
<dbReference type="InterPro" id="IPR000821">
    <property type="entry name" value="Ala_racemase"/>
</dbReference>
<organism evidence="6 7">
    <name type="scientific">Virgibacillus kekensis</name>
    <dbReference type="NCBI Taxonomy" id="202261"/>
    <lineage>
        <taxon>Bacteria</taxon>
        <taxon>Bacillati</taxon>
        <taxon>Bacillota</taxon>
        <taxon>Bacilli</taxon>
        <taxon>Bacillales</taxon>
        <taxon>Bacillaceae</taxon>
        <taxon>Virgibacillus</taxon>
    </lineage>
</organism>
<evidence type="ECO:0000259" key="5">
    <source>
        <dbReference type="SMART" id="SM01005"/>
    </source>
</evidence>
<dbReference type="InterPro" id="IPR009006">
    <property type="entry name" value="Ala_racemase/Decarboxylase_C"/>
</dbReference>
<dbReference type="PROSITE" id="PS00395">
    <property type="entry name" value="ALANINE_RACEMASE"/>
    <property type="match status" value="1"/>
</dbReference>
<protein>
    <recommendedName>
        <fullName evidence="4">Alanine racemase</fullName>
        <ecNumber evidence="4">5.1.1.1</ecNumber>
    </recommendedName>
</protein>
<dbReference type="PANTHER" id="PTHR30511:SF0">
    <property type="entry name" value="ALANINE RACEMASE, CATABOLIC-RELATED"/>
    <property type="match status" value="1"/>
</dbReference>
<dbReference type="HAMAP" id="MF_01201">
    <property type="entry name" value="Ala_racemase"/>
    <property type="match status" value="1"/>
</dbReference>
<dbReference type="Pfam" id="PF00842">
    <property type="entry name" value="Ala_racemase_C"/>
    <property type="match status" value="1"/>
</dbReference>
<evidence type="ECO:0000256" key="1">
    <source>
        <dbReference type="ARBA" id="ARBA00001933"/>
    </source>
</evidence>
<evidence type="ECO:0000313" key="7">
    <source>
        <dbReference type="Proteomes" id="UP001595989"/>
    </source>
</evidence>
<name>A0ABV9DLU7_9BACI</name>
<comment type="catalytic activity">
    <reaction evidence="4">
        <text>L-alanine = D-alanine</text>
        <dbReference type="Rhea" id="RHEA:20249"/>
        <dbReference type="ChEBI" id="CHEBI:57416"/>
        <dbReference type="ChEBI" id="CHEBI:57972"/>
        <dbReference type="EC" id="5.1.1.1"/>
    </reaction>
</comment>
<dbReference type="CDD" id="cd00430">
    <property type="entry name" value="PLPDE_III_AR"/>
    <property type="match status" value="1"/>
</dbReference>
<feature type="modified residue" description="N6-(pyridoxal phosphate)lysine" evidence="4">
    <location>
        <position position="40"/>
    </location>
</feature>
<comment type="function">
    <text evidence="4">Catalyzes the interconversion of L-alanine and D-alanine. May also act on other amino acids.</text>
</comment>
<evidence type="ECO:0000313" key="6">
    <source>
        <dbReference type="EMBL" id="MFC4559317.1"/>
    </source>
</evidence>
<dbReference type="EMBL" id="JBHSFU010000007">
    <property type="protein sequence ID" value="MFC4559317.1"/>
    <property type="molecule type" value="Genomic_DNA"/>
</dbReference>
<feature type="domain" description="Alanine racemase C-terminal" evidence="5">
    <location>
        <begin position="245"/>
        <end position="373"/>
    </location>
</feature>
<comment type="similarity">
    <text evidence="4">Belongs to the alanine racemase family.</text>
</comment>
<dbReference type="SUPFAM" id="SSF51419">
    <property type="entry name" value="PLP-binding barrel"/>
    <property type="match status" value="1"/>
</dbReference>
<comment type="caution">
    <text evidence="6">The sequence shown here is derived from an EMBL/GenBank/DDBJ whole genome shotgun (WGS) entry which is preliminary data.</text>
</comment>
<dbReference type="InterPro" id="IPR020622">
    <property type="entry name" value="Ala_racemase_pyridoxalP-BS"/>
</dbReference>
<dbReference type="SUPFAM" id="SSF50621">
    <property type="entry name" value="Alanine racemase C-terminal domain-like"/>
    <property type="match status" value="1"/>
</dbReference>
<dbReference type="RefSeq" id="WP_390297200.1">
    <property type="nucleotide sequence ID" value="NZ_JBHSFU010000007.1"/>
</dbReference>
<evidence type="ECO:0000256" key="2">
    <source>
        <dbReference type="ARBA" id="ARBA00022898"/>
    </source>
</evidence>
<comment type="cofactor">
    <cofactor evidence="1 4">
        <name>pyridoxal 5'-phosphate</name>
        <dbReference type="ChEBI" id="CHEBI:597326"/>
    </cofactor>
</comment>
<dbReference type="EC" id="5.1.1.1" evidence="4"/>
<dbReference type="Proteomes" id="UP001595989">
    <property type="component" value="Unassembled WGS sequence"/>
</dbReference>
<dbReference type="InterPro" id="IPR001608">
    <property type="entry name" value="Ala_racemase_N"/>
</dbReference>
<evidence type="ECO:0000256" key="4">
    <source>
        <dbReference type="HAMAP-Rule" id="MF_01201"/>
    </source>
</evidence>
<dbReference type="InterPro" id="IPR011079">
    <property type="entry name" value="Ala_racemase_C"/>
</dbReference>
<dbReference type="InterPro" id="IPR029066">
    <property type="entry name" value="PLP-binding_barrel"/>
</dbReference>
<dbReference type="GO" id="GO:0008784">
    <property type="term" value="F:alanine racemase activity"/>
    <property type="evidence" value="ECO:0007669"/>
    <property type="project" value="UniProtKB-EC"/>
</dbReference>
<dbReference type="SMART" id="SM01005">
    <property type="entry name" value="Ala_racemase_C"/>
    <property type="match status" value="1"/>
</dbReference>
<dbReference type="Pfam" id="PF01168">
    <property type="entry name" value="Ala_racemase_N"/>
    <property type="match status" value="1"/>
</dbReference>
<feature type="binding site" evidence="4">
    <location>
        <position position="138"/>
    </location>
    <ligand>
        <name>substrate</name>
    </ligand>
</feature>